<dbReference type="Gene3D" id="3.10.180.10">
    <property type="entry name" value="2,3-Dihydroxybiphenyl 1,2-Dioxygenase, domain 1"/>
    <property type="match status" value="1"/>
</dbReference>
<dbReference type="InterPro" id="IPR037523">
    <property type="entry name" value="VOC_core"/>
</dbReference>
<evidence type="ECO:0000313" key="2">
    <source>
        <dbReference type="EMBL" id="MCZ8546789.1"/>
    </source>
</evidence>
<accession>A0ABT4QZH4</accession>
<evidence type="ECO:0000259" key="1">
    <source>
        <dbReference type="PROSITE" id="PS51819"/>
    </source>
</evidence>
<name>A0ABT4QZH4_9HYPH</name>
<evidence type="ECO:0000313" key="3">
    <source>
        <dbReference type="Proteomes" id="UP001152178"/>
    </source>
</evidence>
<organism evidence="2 3">
    <name type="scientific">Mesorhizobium qingshengii</name>
    <dbReference type="NCBI Taxonomy" id="1165689"/>
    <lineage>
        <taxon>Bacteria</taxon>
        <taxon>Pseudomonadati</taxon>
        <taxon>Pseudomonadota</taxon>
        <taxon>Alphaproteobacteria</taxon>
        <taxon>Hyphomicrobiales</taxon>
        <taxon>Phyllobacteriaceae</taxon>
        <taxon>Mesorhizobium</taxon>
    </lineage>
</organism>
<keyword evidence="3" id="KW-1185">Reference proteome</keyword>
<comment type="caution">
    <text evidence="2">The sequence shown here is derived from an EMBL/GenBank/DDBJ whole genome shotgun (WGS) entry which is preliminary data.</text>
</comment>
<dbReference type="RefSeq" id="WP_269907131.1">
    <property type="nucleotide sequence ID" value="NZ_JAPFQA010000010.1"/>
</dbReference>
<dbReference type="EMBL" id="JAPFQA010000010">
    <property type="protein sequence ID" value="MCZ8546789.1"/>
    <property type="molecule type" value="Genomic_DNA"/>
</dbReference>
<sequence length="178" mass="20275">MSQRPQTAALNHVSIPARDLEESEAFYREVLGCERIQAPNFGFPVCWMRLGNLQLHLQQVGPLAGVRTYQHFAVEVTDFVGAYGVLRARGAFEEGTRYADLWMLPSGELQMFVRDPSDNLFEIDHPDVTQLDLSVFDIPLRRLENEQEQTSQNRLATLFLYRKAVAGPQARPTLVLDR</sequence>
<proteinExistence type="predicted"/>
<feature type="domain" description="VOC" evidence="1">
    <location>
        <begin position="9"/>
        <end position="126"/>
    </location>
</feature>
<reference evidence="2" key="1">
    <citation type="submission" date="2022-11" db="EMBL/GenBank/DDBJ databases">
        <authorList>
            <person name="Coimbra C."/>
        </authorList>
    </citation>
    <scope>NUCLEOTIDE SEQUENCE</scope>
    <source>
        <strain evidence="2">Jales19</strain>
    </source>
</reference>
<dbReference type="Pfam" id="PF00903">
    <property type="entry name" value="Glyoxalase"/>
    <property type="match status" value="1"/>
</dbReference>
<dbReference type="InterPro" id="IPR004360">
    <property type="entry name" value="Glyas_Fos-R_dOase_dom"/>
</dbReference>
<dbReference type="Proteomes" id="UP001152178">
    <property type="component" value="Unassembled WGS sequence"/>
</dbReference>
<dbReference type="SUPFAM" id="SSF54593">
    <property type="entry name" value="Glyoxalase/Bleomycin resistance protein/Dihydroxybiphenyl dioxygenase"/>
    <property type="match status" value="1"/>
</dbReference>
<dbReference type="InterPro" id="IPR029068">
    <property type="entry name" value="Glyas_Bleomycin-R_OHBP_Dase"/>
</dbReference>
<protein>
    <submittedName>
        <fullName evidence="2">VOC family protein</fullName>
    </submittedName>
</protein>
<gene>
    <name evidence="2" type="ORF">OOJ09_21585</name>
</gene>
<dbReference type="PROSITE" id="PS51819">
    <property type="entry name" value="VOC"/>
    <property type="match status" value="1"/>
</dbReference>